<dbReference type="RefSeq" id="XP_006825261.1">
    <property type="nucleotide sequence ID" value="XM_006825198.1"/>
</dbReference>
<reference evidence="3" key="1">
    <citation type="submission" date="2025-08" db="UniProtKB">
        <authorList>
            <consortium name="RefSeq"/>
        </authorList>
    </citation>
    <scope>IDENTIFICATION</scope>
    <source>
        <tissue evidence="3">Testes</tissue>
    </source>
</reference>
<dbReference type="InterPro" id="IPR058913">
    <property type="entry name" value="Integrase_dom_put"/>
</dbReference>
<name>A0ABM0MZ20_SACKO</name>
<sequence length="155" mass="18700">VLKCWWAQLRKYNAQYWIDEFKDLECSELYDPDISNDRMCLTAVYMPLIKKELDDFVDEWNTHRIRKQNRVLRPCGIPEDIYNFPENHGGIECGFKPRQSDIDEIERRHNFYEHTDGYLPEDFREKVKQLNLDVNISNARECYLELRDHFASTCT</sequence>
<dbReference type="PANTHER" id="PTHR46791">
    <property type="entry name" value="EXPRESSED PROTEIN"/>
    <property type="match status" value="1"/>
</dbReference>
<protein>
    <submittedName>
        <fullName evidence="3">Uncharacterized protein LOC102807718</fullName>
    </submittedName>
</protein>
<dbReference type="PANTHER" id="PTHR46791:SF5">
    <property type="entry name" value="CLR5 DOMAIN-CONTAINING PROTEIN-RELATED"/>
    <property type="match status" value="1"/>
</dbReference>
<feature type="non-terminal residue" evidence="3">
    <location>
        <position position="1"/>
    </location>
</feature>
<proteinExistence type="predicted"/>
<dbReference type="Proteomes" id="UP000694865">
    <property type="component" value="Unplaced"/>
</dbReference>
<evidence type="ECO:0000259" key="1">
    <source>
        <dbReference type="Pfam" id="PF24764"/>
    </source>
</evidence>
<keyword evidence="2" id="KW-1185">Reference proteome</keyword>
<feature type="domain" description="Integrase core" evidence="1">
    <location>
        <begin position="5"/>
        <end position="70"/>
    </location>
</feature>
<accession>A0ABM0MZ20</accession>
<dbReference type="Pfam" id="PF24764">
    <property type="entry name" value="rva_4"/>
    <property type="match status" value="1"/>
</dbReference>
<organism evidence="2 3">
    <name type="scientific">Saccoglossus kowalevskii</name>
    <name type="common">Acorn worm</name>
    <dbReference type="NCBI Taxonomy" id="10224"/>
    <lineage>
        <taxon>Eukaryota</taxon>
        <taxon>Metazoa</taxon>
        <taxon>Hemichordata</taxon>
        <taxon>Enteropneusta</taxon>
        <taxon>Harrimaniidae</taxon>
        <taxon>Saccoglossus</taxon>
    </lineage>
</organism>
<evidence type="ECO:0000313" key="3">
    <source>
        <dbReference type="RefSeq" id="XP_006825261.1"/>
    </source>
</evidence>
<gene>
    <name evidence="3" type="primary">LOC102807718</name>
</gene>
<evidence type="ECO:0000313" key="2">
    <source>
        <dbReference type="Proteomes" id="UP000694865"/>
    </source>
</evidence>
<dbReference type="GeneID" id="102807718"/>